<name>A0AA96EPC9_9VIRU</name>
<reference evidence="1" key="1">
    <citation type="submission" date="2023-07" db="EMBL/GenBank/DDBJ databases">
        <authorList>
            <person name="Xia Y."/>
        </authorList>
    </citation>
    <scope>NUCLEOTIDE SEQUENCE</scope>
    <source>
        <strain evidence="1">F</strain>
    </source>
</reference>
<organism evidence="1">
    <name type="scientific">Marseillevirus sp</name>
    <dbReference type="NCBI Taxonomy" id="2809551"/>
    <lineage>
        <taxon>Viruses</taxon>
        <taxon>Varidnaviria</taxon>
        <taxon>Bamfordvirae</taxon>
        <taxon>Nucleocytoviricota</taxon>
        <taxon>Megaviricetes</taxon>
        <taxon>Pimascovirales</taxon>
        <taxon>Pimascovirales incertae sedis</taxon>
        <taxon>Marseilleviridae</taxon>
        <taxon>Marseillevirus</taxon>
    </lineage>
</organism>
<protein>
    <submittedName>
        <fullName evidence="1">Uncharacterized protein</fullName>
    </submittedName>
</protein>
<evidence type="ECO:0000313" key="1">
    <source>
        <dbReference type="EMBL" id="WNL49811.1"/>
    </source>
</evidence>
<dbReference type="EMBL" id="OR343188">
    <property type="protein sequence ID" value="WNL49811.1"/>
    <property type="molecule type" value="Genomic_DNA"/>
</dbReference>
<proteinExistence type="predicted"/>
<accession>A0AA96EPC9</accession>
<gene>
    <name evidence="1" type="ORF">MarFTMF_295</name>
</gene>
<sequence length="106" mass="12138">MRVKIVDEKRAVIGGAKDVRVFSLEEDKITTSWKNPDIWTPENYAMQANVDAIVMGDFGPVPLIERSNFSVTWKAKKDEKYTVILSPRIFCVEKVEGPKTYVEIIF</sequence>